<organism evidence="2 3">
    <name type="scientific">Enterococcus villorum</name>
    <dbReference type="NCBI Taxonomy" id="112904"/>
    <lineage>
        <taxon>Bacteria</taxon>
        <taxon>Bacillati</taxon>
        <taxon>Bacillota</taxon>
        <taxon>Bacilli</taxon>
        <taxon>Lactobacillales</taxon>
        <taxon>Enterococcaceae</taxon>
        <taxon>Enterococcus</taxon>
    </lineage>
</organism>
<evidence type="ECO:0000256" key="1">
    <source>
        <dbReference type="SAM" id="Phobius"/>
    </source>
</evidence>
<accession>A0A1V8YEL5</accession>
<evidence type="ECO:0000313" key="3">
    <source>
        <dbReference type="Proteomes" id="UP000192477"/>
    </source>
</evidence>
<keyword evidence="1" id="KW-0812">Transmembrane</keyword>
<dbReference type="EMBL" id="MJEA01000002">
    <property type="protein sequence ID" value="OQO71032.1"/>
    <property type="molecule type" value="Genomic_DNA"/>
</dbReference>
<name>A0A1V8YEL5_9ENTE</name>
<reference evidence="2 3" key="1">
    <citation type="journal article" date="2017" name="BMC Microbiol.">
        <title>Comparative genomics of Enterococcus spp. isolated from bovine feces.</title>
        <authorList>
            <person name="Beukers A.G."/>
            <person name="Zaheer R."/>
            <person name="Goji N."/>
            <person name="Amoako K.K."/>
            <person name="Chaves A.V."/>
            <person name="Ward M.P."/>
            <person name="McAllister T.A."/>
        </authorList>
    </citation>
    <scope>NUCLEOTIDE SEQUENCE [LARGE SCALE GENOMIC DNA]</scope>
    <source>
        <strain evidence="2 3">F1129D 143</strain>
    </source>
</reference>
<dbReference type="STRING" id="112904.BH747_03250"/>
<feature type="transmembrane region" description="Helical" evidence="1">
    <location>
        <begin position="6"/>
        <end position="31"/>
    </location>
</feature>
<proteinExistence type="predicted"/>
<keyword evidence="1" id="KW-0472">Membrane</keyword>
<sequence length="65" mass="7596">MIEAIPFFIFSIYILTLIFKFQMKVPFVFFISRESFRRCAILFETVKFNDGGDFQEGGGAYGCKY</sequence>
<comment type="caution">
    <text evidence="2">The sequence shown here is derived from an EMBL/GenBank/DDBJ whole genome shotgun (WGS) entry which is preliminary data.</text>
</comment>
<evidence type="ECO:0000313" key="2">
    <source>
        <dbReference type="EMBL" id="OQO71032.1"/>
    </source>
</evidence>
<dbReference type="Proteomes" id="UP000192477">
    <property type="component" value="Unassembled WGS sequence"/>
</dbReference>
<gene>
    <name evidence="2" type="ORF">BH747_03250</name>
</gene>
<dbReference type="AlphaFoldDB" id="A0A1V8YEL5"/>
<protein>
    <submittedName>
        <fullName evidence="2">Uncharacterized protein</fullName>
    </submittedName>
</protein>
<keyword evidence="1" id="KW-1133">Transmembrane helix</keyword>